<accession>A0ACC3ML84</accession>
<dbReference type="Proteomes" id="UP001281147">
    <property type="component" value="Unassembled WGS sequence"/>
</dbReference>
<protein>
    <submittedName>
        <fullName evidence="1">Uncharacterized protein</fullName>
    </submittedName>
</protein>
<gene>
    <name evidence="1" type="ORF">LTR37_017039</name>
</gene>
<name>A0ACC3ML84_9PEZI</name>
<evidence type="ECO:0000313" key="2">
    <source>
        <dbReference type="Proteomes" id="UP001281147"/>
    </source>
</evidence>
<sequence>MDGHGNSLRTLVKIAKHPRLSQRLTHLRMDTHYLAASVYVDSEWTYFSRKQVEYIGAEKGIKFLVSAMSKLPALRSIEVGELCRPPRRLQLGYGGKEMSGILHRHADGPRKPLDSHNCECRLEHLTGQLDLDLDLEDEDEEWWTSNGLTFNFSDVVYSIAATGKRLESLSAYLWAHNILSWRLQGIELAAMPPIARLRSGLLTAFGGFRTLHLSVSCRLNEEIDAIPLHLKHRYLDSPQDWLAEFVALMPALQDLRLWLDGLNVPEDSENVDGPHSSHQDNLPAVSAANYSVLQKFFNTRLPNLKRFELNNTMMPSLGFVNWLQNSGSNIEHLSFRRVGLETRLRRRLGRSYLTLRRATRLYYCRSRDRAVVFQAQDMSLCAICQPCWNHVAEEYCEIDCEHMSYSSNDGTLPNTQGTTPIERSPRYEYITGQGCELDETRWPVNFAKAHVPPRPVSPTDTEATEDDEEYEDGFYIENTV</sequence>
<comment type="caution">
    <text evidence="1">The sequence shown here is derived from an EMBL/GenBank/DDBJ whole genome shotgun (WGS) entry which is preliminary data.</text>
</comment>
<organism evidence="1 2">
    <name type="scientific">Vermiconidia calcicola</name>
    <dbReference type="NCBI Taxonomy" id="1690605"/>
    <lineage>
        <taxon>Eukaryota</taxon>
        <taxon>Fungi</taxon>
        <taxon>Dikarya</taxon>
        <taxon>Ascomycota</taxon>
        <taxon>Pezizomycotina</taxon>
        <taxon>Dothideomycetes</taxon>
        <taxon>Dothideomycetidae</taxon>
        <taxon>Mycosphaerellales</taxon>
        <taxon>Extremaceae</taxon>
        <taxon>Vermiconidia</taxon>
    </lineage>
</organism>
<reference evidence="1" key="1">
    <citation type="submission" date="2023-07" db="EMBL/GenBank/DDBJ databases">
        <title>Black Yeasts Isolated from many extreme environments.</title>
        <authorList>
            <person name="Coleine C."/>
            <person name="Stajich J.E."/>
            <person name="Selbmann L."/>
        </authorList>
    </citation>
    <scope>NUCLEOTIDE SEQUENCE</scope>
    <source>
        <strain evidence="1">CCFEE 5714</strain>
    </source>
</reference>
<evidence type="ECO:0000313" key="1">
    <source>
        <dbReference type="EMBL" id="KAK3698214.1"/>
    </source>
</evidence>
<keyword evidence="2" id="KW-1185">Reference proteome</keyword>
<proteinExistence type="predicted"/>
<dbReference type="EMBL" id="JAUTXU010000213">
    <property type="protein sequence ID" value="KAK3698214.1"/>
    <property type="molecule type" value="Genomic_DNA"/>
</dbReference>